<keyword evidence="1" id="KW-0732">Signal</keyword>
<proteinExistence type="predicted"/>
<dbReference type="Proteomes" id="UP001174936">
    <property type="component" value="Unassembled WGS sequence"/>
</dbReference>
<comment type="caution">
    <text evidence="2">The sequence shown here is derived from an EMBL/GenBank/DDBJ whole genome shotgun (WGS) entry which is preliminary data.</text>
</comment>
<name>A0AA39XZ54_9PEZI</name>
<evidence type="ECO:0000256" key="1">
    <source>
        <dbReference type="SAM" id="SignalP"/>
    </source>
</evidence>
<feature type="signal peptide" evidence="1">
    <location>
        <begin position="1"/>
        <end position="16"/>
    </location>
</feature>
<gene>
    <name evidence="2" type="ORF">B0T16DRAFT_459183</name>
</gene>
<dbReference type="AlphaFoldDB" id="A0AA39XZ54"/>
<protein>
    <recommendedName>
        <fullName evidence="4">Ubiquitin 3 binding protein But2 C-terminal domain-containing protein</fullName>
    </recommendedName>
</protein>
<dbReference type="EMBL" id="JAULSV010000005">
    <property type="protein sequence ID" value="KAK0642989.1"/>
    <property type="molecule type" value="Genomic_DNA"/>
</dbReference>
<evidence type="ECO:0000313" key="2">
    <source>
        <dbReference type="EMBL" id="KAK0642989.1"/>
    </source>
</evidence>
<feature type="chain" id="PRO_5041375875" description="Ubiquitin 3 binding protein But2 C-terminal domain-containing protein" evidence="1">
    <location>
        <begin position="17"/>
        <end position="213"/>
    </location>
</feature>
<organism evidence="2 3">
    <name type="scientific">Cercophora newfieldiana</name>
    <dbReference type="NCBI Taxonomy" id="92897"/>
    <lineage>
        <taxon>Eukaryota</taxon>
        <taxon>Fungi</taxon>
        <taxon>Dikarya</taxon>
        <taxon>Ascomycota</taxon>
        <taxon>Pezizomycotina</taxon>
        <taxon>Sordariomycetes</taxon>
        <taxon>Sordariomycetidae</taxon>
        <taxon>Sordariales</taxon>
        <taxon>Lasiosphaeriaceae</taxon>
        <taxon>Cercophora</taxon>
    </lineage>
</organism>
<evidence type="ECO:0000313" key="3">
    <source>
        <dbReference type="Proteomes" id="UP001174936"/>
    </source>
</evidence>
<keyword evidence="3" id="KW-1185">Reference proteome</keyword>
<evidence type="ECO:0008006" key="4">
    <source>
        <dbReference type="Google" id="ProtNLM"/>
    </source>
</evidence>
<sequence>MIFTTLLLALLSLAAAAPSSVSQAESRARVLPRQSQDCLNRSLSNFYWILNLKYSGRIQLGSPDVYPIFPSQANITFDAFNSATGLTTTCTFNETQFTGLTTTLYCYSPPSLPAYPAITTFSLARSDSTNTSTTTWVGLDQEWVYDGPDGTPLNFHASDSFTSVPEYSVSITNNTDWEIGEIYSVQEESLSLPGLVLDGISVTVSSQQDDAVV</sequence>
<reference evidence="2" key="1">
    <citation type="submission" date="2023-06" db="EMBL/GenBank/DDBJ databases">
        <title>Genome-scale phylogeny and comparative genomics of the fungal order Sordariales.</title>
        <authorList>
            <consortium name="Lawrence Berkeley National Laboratory"/>
            <person name="Hensen N."/>
            <person name="Bonometti L."/>
            <person name="Westerberg I."/>
            <person name="Brannstrom I.O."/>
            <person name="Guillou S."/>
            <person name="Cros-Aarteil S."/>
            <person name="Calhoun S."/>
            <person name="Haridas S."/>
            <person name="Kuo A."/>
            <person name="Mondo S."/>
            <person name="Pangilinan J."/>
            <person name="Riley R."/>
            <person name="Labutti K."/>
            <person name="Andreopoulos B."/>
            <person name="Lipzen A."/>
            <person name="Chen C."/>
            <person name="Yanf M."/>
            <person name="Daum C."/>
            <person name="Ng V."/>
            <person name="Clum A."/>
            <person name="Steindorff A."/>
            <person name="Ohm R."/>
            <person name="Martin F."/>
            <person name="Silar P."/>
            <person name="Natvig D."/>
            <person name="Lalanne C."/>
            <person name="Gautier V."/>
            <person name="Ament-Velasquez S.L."/>
            <person name="Kruys A."/>
            <person name="Hutchinson M.I."/>
            <person name="Powell A.J."/>
            <person name="Barry K."/>
            <person name="Miller A.N."/>
            <person name="Grigoriev I.V."/>
            <person name="Debuchy R."/>
            <person name="Gladieux P."/>
            <person name="Thoren M.H."/>
            <person name="Johannesson H."/>
        </authorList>
    </citation>
    <scope>NUCLEOTIDE SEQUENCE</scope>
    <source>
        <strain evidence="2">SMH2532-1</strain>
    </source>
</reference>
<accession>A0AA39XZ54</accession>